<protein>
    <submittedName>
        <fullName evidence="3">XRE family transcriptional regulator</fullName>
    </submittedName>
</protein>
<name>A0A1A7NPH1_9PAST</name>
<dbReference type="Pfam" id="PF01381">
    <property type="entry name" value="HTH_3"/>
    <property type="match status" value="1"/>
</dbReference>
<dbReference type="EMBL" id="JTJM01000035">
    <property type="protein sequence ID" value="OBW91416.1"/>
    <property type="molecule type" value="Genomic_DNA"/>
</dbReference>
<evidence type="ECO:0000259" key="2">
    <source>
        <dbReference type="PROSITE" id="PS50943"/>
    </source>
</evidence>
<evidence type="ECO:0000313" key="4">
    <source>
        <dbReference type="Proteomes" id="UP000243558"/>
    </source>
</evidence>
<dbReference type="GO" id="GO:0003677">
    <property type="term" value="F:DNA binding"/>
    <property type="evidence" value="ECO:0007669"/>
    <property type="project" value="UniProtKB-KW"/>
</dbReference>
<keyword evidence="1" id="KW-0238">DNA-binding</keyword>
<dbReference type="PATRIC" id="fig|505345.7.peg.1531"/>
<keyword evidence="4" id="KW-1185">Reference proteome</keyword>
<sequence>MYNPAHPGEVLREYLDGISVTEAAEKLGVSRVALSRVLNGKAAISAEMAIRLGQALNTAPIFWLNMQSEYDLWQIEQRCNIHIQPFSMHSITTS</sequence>
<comment type="caution">
    <text evidence="3">The sequence shown here is derived from an EMBL/GenBank/DDBJ whole genome shotgun (WGS) entry which is preliminary data.</text>
</comment>
<dbReference type="OrthoDB" id="9793869at2"/>
<evidence type="ECO:0000256" key="1">
    <source>
        <dbReference type="ARBA" id="ARBA00023125"/>
    </source>
</evidence>
<dbReference type="CDD" id="cd00093">
    <property type="entry name" value="HTH_XRE"/>
    <property type="match status" value="1"/>
</dbReference>
<dbReference type="PROSITE" id="PS50943">
    <property type="entry name" value="HTH_CROC1"/>
    <property type="match status" value="1"/>
</dbReference>
<organism evidence="3 4">
    <name type="scientific">Gallibacterium genomosp. 3</name>
    <dbReference type="NCBI Taxonomy" id="505345"/>
    <lineage>
        <taxon>Bacteria</taxon>
        <taxon>Pseudomonadati</taxon>
        <taxon>Pseudomonadota</taxon>
        <taxon>Gammaproteobacteria</taxon>
        <taxon>Pasteurellales</taxon>
        <taxon>Pasteurellaceae</taxon>
        <taxon>Gallibacterium</taxon>
    </lineage>
</organism>
<dbReference type="Proteomes" id="UP000243558">
    <property type="component" value="Unassembled WGS sequence"/>
</dbReference>
<proteinExistence type="predicted"/>
<dbReference type="SUPFAM" id="SSF47413">
    <property type="entry name" value="lambda repressor-like DNA-binding domains"/>
    <property type="match status" value="1"/>
</dbReference>
<dbReference type="InterPro" id="IPR010982">
    <property type="entry name" value="Lambda_DNA-bd_dom_sf"/>
</dbReference>
<dbReference type="InterPro" id="IPR001387">
    <property type="entry name" value="Cro/C1-type_HTH"/>
</dbReference>
<dbReference type="AlphaFoldDB" id="A0A1A7NPH1"/>
<evidence type="ECO:0000313" key="3">
    <source>
        <dbReference type="EMBL" id="OBW91416.1"/>
    </source>
</evidence>
<reference evidence="3 4" key="1">
    <citation type="submission" date="2014-11" db="EMBL/GenBank/DDBJ databases">
        <title>Pan-genome of Gallibacterium spp.</title>
        <authorList>
            <person name="Kudirkiene E."/>
            <person name="Bojesen A.M."/>
        </authorList>
    </citation>
    <scope>NUCLEOTIDE SEQUENCE [LARGE SCALE GENOMIC DNA]</scope>
    <source>
        <strain evidence="3 4">F151</strain>
    </source>
</reference>
<dbReference type="PANTHER" id="PTHR36924:SF1">
    <property type="entry name" value="ANTITOXIN HIGA-1"/>
    <property type="match status" value="1"/>
</dbReference>
<accession>A0A1A7NPH1</accession>
<dbReference type="InterPro" id="IPR013430">
    <property type="entry name" value="Toxin_antidote_HigA"/>
</dbReference>
<dbReference type="Gene3D" id="1.10.260.40">
    <property type="entry name" value="lambda repressor-like DNA-binding domains"/>
    <property type="match status" value="1"/>
</dbReference>
<dbReference type="PANTHER" id="PTHR36924">
    <property type="entry name" value="ANTITOXIN HIGA-1"/>
    <property type="match status" value="1"/>
</dbReference>
<feature type="domain" description="HTH cro/C1-type" evidence="2">
    <location>
        <begin position="17"/>
        <end position="63"/>
    </location>
</feature>
<dbReference type="NCBIfam" id="TIGR02607">
    <property type="entry name" value="antidote_HigA"/>
    <property type="match status" value="1"/>
</dbReference>
<gene>
    <name evidence="3" type="ORF">QV01_07745</name>
</gene>
<dbReference type="SMART" id="SM00530">
    <property type="entry name" value="HTH_XRE"/>
    <property type="match status" value="1"/>
</dbReference>